<dbReference type="GO" id="GO:0044550">
    <property type="term" value="P:secondary metabolite biosynthetic process"/>
    <property type="evidence" value="ECO:0007669"/>
    <property type="project" value="TreeGrafter"/>
</dbReference>
<dbReference type="InterPro" id="IPR007867">
    <property type="entry name" value="GMC_OxRtase_C"/>
</dbReference>
<dbReference type="Pfam" id="PF01266">
    <property type="entry name" value="DAO"/>
    <property type="match status" value="1"/>
</dbReference>
<dbReference type="InterPro" id="IPR012132">
    <property type="entry name" value="GMC_OxRdtase"/>
</dbReference>
<dbReference type="PANTHER" id="PTHR11552:SF138">
    <property type="entry name" value="DEHYDROGENASE PKFF-RELATED"/>
    <property type="match status" value="1"/>
</dbReference>
<accession>A0A4S9ZDH7</accession>
<comment type="caution">
    <text evidence="5">The sequence shown here is derived from an EMBL/GenBank/DDBJ whole genome shotgun (WGS) entry which is preliminary data.</text>
</comment>
<dbReference type="Proteomes" id="UP000308014">
    <property type="component" value="Unassembled WGS sequence"/>
</dbReference>
<evidence type="ECO:0000259" key="4">
    <source>
        <dbReference type="Pfam" id="PF05199"/>
    </source>
</evidence>
<dbReference type="SUPFAM" id="SSF51905">
    <property type="entry name" value="FAD/NAD(P)-binding domain"/>
    <property type="match status" value="1"/>
</dbReference>
<organism evidence="5 6">
    <name type="scientific">Aureobasidium pullulans</name>
    <name type="common">Black yeast</name>
    <name type="synonym">Pullularia pullulans</name>
    <dbReference type="NCBI Taxonomy" id="5580"/>
    <lineage>
        <taxon>Eukaryota</taxon>
        <taxon>Fungi</taxon>
        <taxon>Dikarya</taxon>
        <taxon>Ascomycota</taxon>
        <taxon>Pezizomycotina</taxon>
        <taxon>Dothideomycetes</taxon>
        <taxon>Dothideomycetidae</taxon>
        <taxon>Dothideales</taxon>
        <taxon>Saccotheciaceae</taxon>
        <taxon>Aureobasidium</taxon>
    </lineage>
</organism>
<keyword evidence="2" id="KW-0732">Signal</keyword>
<dbReference type="Gene3D" id="3.50.50.60">
    <property type="entry name" value="FAD/NAD(P)-binding domain"/>
    <property type="match status" value="2"/>
</dbReference>
<feature type="signal peptide" evidence="2">
    <location>
        <begin position="1"/>
        <end position="19"/>
    </location>
</feature>
<sequence>MRIITSGLAFSTHFLLTQAAPLLFNNFGRPAQNATFDYVVVGGGTGGLAIAYRLAEANHAVAVIEAGGFYEVENGNTSGILTNDQSDFLGWEKLPSNSRSTFTNSTITDLATFPSDWPEIEYEISSAPFGTSSFSTPENVIDVGYIQPVLLTPLSRGNITLASADMSDAPLINPNWLTHPTDQQVAIAAFKRARQFFNTSAIAPILIGEELLPGQQDLPFNSSDEEILSYLQANIGFNWHASCTCKMGKRDDGMAVVDLRAKVIGVERLRVVDASAFPFLPPGHPQATIYALAEKIAGDILAGR</sequence>
<dbReference type="AlphaFoldDB" id="A0A4S9ZDH7"/>
<proteinExistence type="inferred from homology"/>
<dbReference type="GO" id="GO:0050660">
    <property type="term" value="F:flavin adenine dinucleotide binding"/>
    <property type="evidence" value="ECO:0007669"/>
    <property type="project" value="InterPro"/>
</dbReference>
<protein>
    <submittedName>
        <fullName evidence="5">Alcohol oxidase</fullName>
    </submittedName>
</protein>
<reference evidence="5 6" key="1">
    <citation type="submission" date="2018-10" db="EMBL/GenBank/DDBJ databases">
        <title>Fifty Aureobasidium pullulans genomes reveal a recombining polyextremotolerant generalist.</title>
        <authorList>
            <person name="Gostincar C."/>
            <person name="Turk M."/>
            <person name="Zajc J."/>
            <person name="Gunde-Cimerman N."/>
        </authorList>
    </citation>
    <scope>NUCLEOTIDE SEQUENCE [LARGE SCALE GENOMIC DNA]</scope>
    <source>
        <strain evidence="5 6">EXF-11318</strain>
    </source>
</reference>
<comment type="similarity">
    <text evidence="1">Belongs to the GMC oxidoreductase family.</text>
</comment>
<dbReference type="Pfam" id="PF05199">
    <property type="entry name" value="GMC_oxred_C"/>
    <property type="match status" value="1"/>
</dbReference>
<evidence type="ECO:0000313" key="6">
    <source>
        <dbReference type="Proteomes" id="UP000308014"/>
    </source>
</evidence>
<evidence type="ECO:0000256" key="1">
    <source>
        <dbReference type="ARBA" id="ARBA00010790"/>
    </source>
</evidence>
<dbReference type="Gene3D" id="3.30.560.10">
    <property type="entry name" value="Glucose Oxidase, domain 3"/>
    <property type="match status" value="1"/>
</dbReference>
<feature type="domain" description="FAD dependent oxidoreductase" evidence="3">
    <location>
        <begin position="37"/>
        <end position="84"/>
    </location>
</feature>
<name>A0A4S9ZDH7_AURPU</name>
<dbReference type="InterPro" id="IPR006076">
    <property type="entry name" value="FAD-dep_OxRdtase"/>
</dbReference>
<evidence type="ECO:0000313" key="5">
    <source>
        <dbReference type="EMBL" id="THW23275.1"/>
    </source>
</evidence>
<gene>
    <name evidence="5" type="ORF">D6D24_00653</name>
</gene>
<evidence type="ECO:0000259" key="3">
    <source>
        <dbReference type="Pfam" id="PF01266"/>
    </source>
</evidence>
<dbReference type="GO" id="GO:0016614">
    <property type="term" value="F:oxidoreductase activity, acting on CH-OH group of donors"/>
    <property type="evidence" value="ECO:0007669"/>
    <property type="project" value="InterPro"/>
</dbReference>
<dbReference type="EMBL" id="QZAJ01000010">
    <property type="protein sequence ID" value="THW23275.1"/>
    <property type="molecule type" value="Genomic_DNA"/>
</dbReference>
<dbReference type="PANTHER" id="PTHR11552">
    <property type="entry name" value="GLUCOSE-METHANOL-CHOLINE GMC OXIDOREDUCTASE"/>
    <property type="match status" value="1"/>
</dbReference>
<feature type="chain" id="PRO_5044090954" evidence="2">
    <location>
        <begin position="20"/>
        <end position="304"/>
    </location>
</feature>
<evidence type="ECO:0000256" key="2">
    <source>
        <dbReference type="SAM" id="SignalP"/>
    </source>
</evidence>
<feature type="domain" description="Glucose-methanol-choline oxidoreductase C-terminal" evidence="4">
    <location>
        <begin position="153"/>
        <end position="293"/>
    </location>
</feature>
<dbReference type="InterPro" id="IPR036188">
    <property type="entry name" value="FAD/NAD-bd_sf"/>
</dbReference>